<evidence type="ECO:0000313" key="1">
    <source>
        <dbReference type="EMBL" id="CAB4164967.1"/>
    </source>
</evidence>
<dbReference type="EMBL" id="LR796774">
    <property type="protein sequence ID" value="CAB4164967.1"/>
    <property type="molecule type" value="Genomic_DNA"/>
</dbReference>
<sequence>MNQSHLPAFPPKGFTIKDAQEFSDLVTKSEVEELKLIREILKPYLRSIPREHKTVSQRVAYFVGKSQSL</sequence>
<protein>
    <submittedName>
        <fullName evidence="1">Uncharacterized protein</fullName>
    </submittedName>
</protein>
<reference evidence="1" key="1">
    <citation type="submission" date="2020-04" db="EMBL/GenBank/DDBJ databases">
        <authorList>
            <person name="Chiriac C."/>
            <person name="Salcher M."/>
            <person name="Ghai R."/>
            <person name="Kavagutti S V."/>
        </authorList>
    </citation>
    <scope>NUCLEOTIDE SEQUENCE</scope>
</reference>
<organism evidence="1">
    <name type="scientific">uncultured Caudovirales phage</name>
    <dbReference type="NCBI Taxonomy" id="2100421"/>
    <lineage>
        <taxon>Viruses</taxon>
        <taxon>Duplodnaviria</taxon>
        <taxon>Heunggongvirae</taxon>
        <taxon>Uroviricota</taxon>
        <taxon>Caudoviricetes</taxon>
        <taxon>Peduoviridae</taxon>
        <taxon>Maltschvirus</taxon>
        <taxon>Maltschvirus maltsch</taxon>
    </lineage>
</organism>
<name>A0A6J5P122_9CAUD</name>
<accession>A0A6J5P122</accession>
<gene>
    <name evidence="1" type="ORF">UFOVP817_19</name>
</gene>
<proteinExistence type="predicted"/>